<dbReference type="Proteomes" id="UP001157733">
    <property type="component" value="Chromosome"/>
</dbReference>
<evidence type="ECO:0000256" key="1">
    <source>
        <dbReference type="SAM" id="Coils"/>
    </source>
</evidence>
<evidence type="ECO:0000313" key="2">
    <source>
        <dbReference type="EMBL" id="CAI2717009.1"/>
    </source>
</evidence>
<proteinExistence type="predicted"/>
<keyword evidence="1" id="KW-0175">Coiled coil</keyword>
<reference evidence="2 3" key="1">
    <citation type="submission" date="2022-09" db="EMBL/GenBank/DDBJ databases">
        <authorList>
            <person name="Kop L."/>
        </authorList>
    </citation>
    <scope>NUCLEOTIDE SEQUENCE [LARGE SCALE GENOMIC DNA]</scope>
    <source>
        <strain evidence="2 3">347</strain>
    </source>
</reference>
<name>A0ABN8VYT0_9BACT</name>
<organism evidence="2 3">
    <name type="scientific">Nitrospina watsonii</name>
    <dbReference type="NCBI Taxonomy" id="1323948"/>
    <lineage>
        <taxon>Bacteria</taxon>
        <taxon>Pseudomonadati</taxon>
        <taxon>Nitrospinota/Tectimicrobiota group</taxon>
        <taxon>Nitrospinota</taxon>
        <taxon>Nitrospinia</taxon>
        <taxon>Nitrospinales</taxon>
        <taxon>Nitrospinaceae</taxon>
        <taxon>Nitrospina</taxon>
    </lineage>
</organism>
<sequence length="58" mass="6647">MSLLKGNYDLKKNVEAKQGENENLESKFEREAMKHLGGSIAFVKKKKVAWDLNKPVQK</sequence>
<dbReference type="EMBL" id="OX336137">
    <property type="protein sequence ID" value="CAI2717009.1"/>
    <property type="molecule type" value="Genomic_DNA"/>
</dbReference>
<accession>A0ABN8VYT0</accession>
<feature type="coiled-coil region" evidence="1">
    <location>
        <begin position="7"/>
        <end position="34"/>
    </location>
</feature>
<gene>
    <name evidence="2" type="ORF">NSPWAT_0150</name>
</gene>
<evidence type="ECO:0000313" key="3">
    <source>
        <dbReference type="Proteomes" id="UP001157733"/>
    </source>
</evidence>
<dbReference type="RefSeq" id="WP_282009985.1">
    <property type="nucleotide sequence ID" value="NZ_OX336137.1"/>
</dbReference>
<protein>
    <submittedName>
        <fullName evidence="2">Uncharacterized protein</fullName>
    </submittedName>
</protein>
<keyword evidence="3" id="KW-1185">Reference proteome</keyword>